<keyword evidence="1" id="KW-0175">Coiled coil</keyword>
<dbReference type="EMBL" id="CCSD01000056">
    <property type="protein sequence ID" value="CDZ88957.1"/>
    <property type="molecule type" value="Genomic_DNA"/>
</dbReference>
<evidence type="ECO:0000313" key="3">
    <source>
        <dbReference type="Proteomes" id="UP000042997"/>
    </source>
</evidence>
<sequence length="111" mass="12499">MTTAVSAEDRVQELEVALAVTQTQLRSTTRALEVEQARATRLQTDLDDSEARWAIVSLFLAQKGCYDRKLAEPETHAIERVGWAAAADARRRLADMLDEHDRKTVKETDSE</sequence>
<accession>A0A098BL76</accession>
<dbReference type="AlphaFoldDB" id="A0A098BL76"/>
<protein>
    <submittedName>
        <fullName evidence="2">Uncharacterized protein</fullName>
    </submittedName>
</protein>
<evidence type="ECO:0000256" key="1">
    <source>
        <dbReference type="SAM" id="Coils"/>
    </source>
</evidence>
<evidence type="ECO:0000313" key="2">
    <source>
        <dbReference type="EMBL" id="CDZ88957.1"/>
    </source>
</evidence>
<organism evidence="2 3">
    <name type="scientific">Rhodococcus ruber</name>
    <dbReference type="NCBI Taxonomy" id="1830"/>
    <lineage>
        <taxon>Bacteria</taxon>
        <taxon>Bacillati</taxon>
        <taxon>Actinomycetota</taxon>
        <taxon>Actinomycetes</taxon>
        <taxon>Mycobacteriales</taxon>
        <taxon>Nocardiaceae</taxon>
        <taxon>Rhodococcus</taxon>
    </lineage>
</organism>
<dbReference type="Proteomes" id="UP000042997">
    <property type="component" value="Unassembled WGS sequence"/>
</dbReference>
<reference evidence="2 3" key="1">
    <citation type="journal article" date="2014" name="Genome Announc.">
        <title>Draft Genome Sequence of Propane- and Butane-Oxidizing Actinobacterium Rhodococcus ruber IEGM 231.</title>
        <authorList>
            <person name="Ivshina I.B."/>
            <person name="Kuyukina M.S."/>
            <person name="Krivoruchko A.V."/>
            <person name="Barbe V."/>
            <person name="Fischer C."/>
        </authorList>
    </citation>
    <scope>NUCLEOTIDE SEQUENCE [LARGE SCALE GENOMIC DNA]</scope>
</reference>
<feature type="coiled-coil region" evidence="1">
    <location>
        <begin position="4"/>
        <end position="52"/>
    </location>
</feature>
<gene>
    <name evidence="2" type="ORF">RHRU231_450124</name>
</gene>
<dbReference type="RefSeq" id="WP_040272027.1">
    <property type="nucleotide sequence ID" value="NZ_JAPWIU010000058.1"/>
</dbReference>
<proteinExistence type="predicted"/>
<name>A0A098BL76_9NOCA</name>